<dbReference type="Proteomes" id="UP000789920">
    <property type="component" value="Unassembled WGS sequence"/>
</dbReference>
<sequence>MSDSEYYNCLSRDILKLLDDPRDYDMIITVGEDLDIKTYFVHSNILRVRSDYFKTALSSGWVKKENETIQFTKPNISPTVFDVIL</sequence>
<keyword evidence="2" id="KW-1185">Reference proteome</keyword>
<organism evidence="1 2">
    <name type="scientific">Racocetra persica</name>
    <dbReference type="NCBI Taxonomy" id="160502"/>
    <lineage>
        <taxon>Eukaryota</taxon>
        <taxon>Fungi</taxon>
        <taxon>Fungi incertae sedis</taxon>
        <taxon>Mucoromycota</taxon>
        <taxon>Glomeromycotina</taxon>
        <taxon>Glomeromycetes</taxon>
        <taxon>Diversisporales</taxon>
        <taxon>Gigasporaceae</taxon>
        <taxon>Racocetra</taxon>
    </lineage>
</organism>
<accession>A0ACA9PK83</accession>
<dbReference type="EMBL" id="CAJVQC010020832">
    <property type="protein sequence ID" value="CAG8710417.1"/>
    <property type="molecule type" value="Genomic_DNA"/>
</dbReference>
<reference evidence="1" key="1">
    <citation type="submission" date="2021-06" db="EMBL/GenBank/DDBJ databases">
        <authorList>
            <person name="Kallberg Y."/>
            <person name="Tangrot J."/>
            <person name="Rosling A."/>
        </authorList>
    </citation>
    <scope>NUCLEOTIDE SEQUENCE</scope>
    <source>
        <strain evidence="1">MA461A</strain>
    </source>
</reference>
<evidence type="ECO:0000313" key="2">
    <source>
        <dbReference type="Proteomes" id="UP000789920"/>
    </source>
</evidence>
<feature type="non-terminal residue" evidence="1">
    <location>
        <position position="85"/>
    </location>
</feature>
<comment type="caution">
    <text evidence="1">The sequence shown here is derived from an EMBL/GenBank/DDBJ whole genome shotgun (WGS) entry which is preliminary data.</text>
</comment>
<protein>
    <submittedName>
        <fullName evidence="1">14027_t:CDS:1</fullName>
    </submittedName>
</protein>
<proteinExistence type="predicted"/>
<gene>
    <name evidence="1" type="ORF">RPERSI_LOCUS10498</name>
</gene>
<evidence type="ECO:0000313" key="1">
    <source>
        <dbReference type="EMBL" id="CAG8710417.1"/>
    </source>
</evidence>
<name>A0ACA9PK83_9GLOM</name>